<keyword evidence="2" id="KW-1185">Reference proteome</keyword>
<dbReference type="EMBL" id="VSRR010024571">
    <property type="protein sequence ID" value="MPC66289.1"/>
    <property type="molecule type" value="Genomic_DNA"/>
</dbReference>
<accession>A0A5B7H915</accession>
<comment type="caution">
    <text evidence="1">The sequence shown here is derived from an EMBL/GenBank/DDBJ whole genome shotgun (WGS) entry which is preliminary data.</text>
</comment>
<gene>
    <name evidence="1" type="ORF">E2C01_060436</name>
</gene>
<protein>
    <submittedName>
        <fullName evidence="1">Uncharacterized protein</fullName>
    </submittedName>
</protein>
<dbReference type="AlphaFoldDB" id="A0A5B7H915"/>
<evidence type="ECO:0000313" key="2">
    <source>
        <dbReference type="Proteomes" id="UP000324222"/>
    </source>
</evidence>
<name>A0A5B7H915_PORTR</name>
<organism evidence="1 2">
    <name type="scientific">Portunus trituberculatus</name>
    <name type="common">Swimming crab</name>
    <name type="synonym">Neptunus trituberculatus</name>
    <dbReference type="NCBI Taxonomy" id="210409"/>
    <lineage>
        <taxon>Eukaryota</taxon>
        <taxon>Metazoa</taxon>
        <taxon>Ecdysozoa</taxon>
        <taxon>Arthropoda</taxon>
        <taxon>Crustacea</taxon>
        <taxon>Multicrustacea</taxon>
        <taxon>Malacostraca</taxon>
        <taxon>Eumalacostraca</taxon>
        <taxon>Eucarida</taxon>
        <taxon>Decapoda</taxon>
        <taxon>Pleocyemata</taxon>
        <taxon>Brachyura</taxon>
        <taxon>Eubrachyura</taxon>
        <taxon>Portunoidea</taxon>
        <taxon>Portunidae</taxon>
        <taxon>Portuninae</taxon>
        <taxon>Portunus</taxon>
    </lineage>
</organism>
<sequence>MVLWQKSPHLVTLYSPRLALYLPSLSNSILPQTPSLFPQCTPTDALPSPSVAGNVPLTVTFTSLVQKMLRSVRSSTELWFE</sequence>
<dbReference type="Proteomes" id="UP000324222">
    <property type="component" value="Unassembled WGS sequence"/>
</dbReference>
<proteinExistence type="predicted"/>
<evidence type="ECO:0000313" key="1">
    <source>
        <dbReference type="EMBL" id="MPC66289.1"/>
    </source>
</evidence>
<reference evidence="1 2" key="1">
    <citation type="submission" date="2019-05" db="EMBL/GenBank/DDBJ databases">
        <title>Another draft genome of Portunus trituberculatus and its Hox gene families provides insights of decapod evolution.</title>
        <authorList>
            <person name="Jeong J.-H."/>
            <person name="Song I."/>
            <person name="Kim S."/>
            <person name="Choi T."/>
            <person name="Kim D."/>
            <person name="Ryu S."/>
            <person name="Kim W."/>
        </authorList>
    </citation>
    <scope>NUCLEOTIDE SEQUENCE [LARGE SCALE GENOMIC DNA]</scope>
    <source>
        <tissue evidence="1">Muscle</tissue>
    </source>
</reference>